<dbReference type="Proteomes" id="UP000650833">
    <property type="component" value="Unassembled WGS sequence"/>
</dbReference>
<dbReference type="PANTHER" id="PTHR45888:SF4">
    <property type="entry name" value="PHD FINGER PROTEIN 10"/>
    <property type="match status" value="1"/>
</dbReference>
<keyword evidence="2" id="KW-0479">Metal-binding</keyword>
<dbReference type="Pfam" id="PF00628">
    <property type="entry name" value="PHD"/>
    <property type="match status" value="1"/>
</dbReference>
<dbReference type="PANTHER" id="PTHR45888">
    <property type="entry name" value="HL01030P-RELATED"/>
    <property type="match status" value="1"/>
</dbReference>
<dbReference type="OrthoDB" id="787137at2759"/>
<accession>A0A8H7QEG8</accession>
<keyword evidence="8" id="KW-0539">Nucleus</keyword>
<feature type="compositionally biased region" description="Low complexity" evidence="10">
    <location>
        <begin position="552"/>
        <end position="567"/>
    </location>
</feature>
<dbReference type="Pfam" id="PF08624">
    <property type="entry name" value="CRC_subunit"/>
    <property type="match status" value="1"/>
</dbReference>
<dbReference type="AlphaFoldDB" id="A0A8H7QEG8"/>
<evidence type="ECO:0000259" key="12">
    <source>
        <dbReference type="PROSITE" id="PS50089"/>
    </source>
</evidence>
<feature type="region of interest" description="Disordered" evidence="10">
    <location>
        <begin position="506"/>
        <end position="572"/>
    </location>
</feature>
<dbReference type="InterPro" id="IPR001965">
    <property type="entry name" value="Znf_PHD"/>
</dbReference>
<feature type="compositionally biased region" description="Low complexity" evidence="10">
    <location>
        <begin position="25"/>
        <end position="53"/>
    </location>
</feature>
<feature type="region of interest" description="Disordered" evidence="10">
    <location>
        <begin position="1"/>
        <end position="118"/>
    </location>
</feature>
<reference evidence="13" key="1">
    <citation type="submission" date="2020-12" db="EMBL/GenBank/DDBJ databases">
        <title>Metabolic potential, ecology and presence of endohyphal bacteria is reflected in genomic diversity of Mucoromycotina.</title>
        <authorList>
            <person name="Muszewska A."/>
            <person name="Okrasinska A."/>
            <person name="Steczkiewicz K."/>
            <person name="Drgas O."/>
            <person name="Orlowska M."/>
            <person name="Perlinska-Lenart U."/>
            <person name="Aleksandrzak-Piekarczyk T."/>
            <person name="Szatraj K."/>
            <person name="Zielenkiewicz U."/>
            <person name="Pilsyk S."/>
            <person name="Malc E."/>
            <person name="Mieczkowski P."/>
            <person name="Kruszewska J.S."/>
            <person name="Biernat P."/>
            <person name="Pawlowska J."/>
        </authorList>
    </citation>
    <scope>NUCLEOTIDE SEQUENCE</scope>
    <source>
        <strain evidence="13">CBS 226.32</strain>
    </source>
</reference>
<dbReference type="InterPro" id="IPR019787">
    <property type="entry name" value="Znf_PHD-finger"/>
</dbReference>
<keyword evidence="3" id="KW-0677">Repeat</keyword>
<evidence type="ECO:0000256" key="9">
    <source>
        <dbReference type="PROSITE-ProRule" id="PRU00175"/>
    </source>
</evidence>
<dbReference type="InterPro" id="IPR013933">
    <property type="entry name" value="CRC_Rsc7/Swp82"/>
</dbReference>
<dbReference type="InterPro" id="IPR011011">
    <property type="entry name" value="Znf_FYVE_PHD"/>
</dbReference>
<dbReference type="GO" id="GO:0008270">
    <property type="term" value="F:zinc ion binding"/>
    <property type="evidence" value="ECO:0007669"/>
    <property type="project" value="UniProtKB-KW"/>
</dbReference>
<feature type="region of interest" description="Disordered" evidence="10">
    <location>
        <begin position="282"/>
        <end position="313"/>
    </location>
</feature>
<evidence type="ECO:0000256" key="2">
    <source>
        <dbReference type="ARBA" id="ARBA00022723"/>
    </source>
</evidence>
<evidence type="ECO:0000313" key="14">
    <source>
        <dbReference type="Proteomes" id="UP000650833"/>
    </source>
</evidence>
<keyword evidence="4 9" id="KW-0863">Zinc-finger</keyword>
<comment type="caution">
    <text evidence="13">The sequence shown here is derived from an EMBL/GenBank/DDBJ whole genome shotgun (WGS) entry which is preliminary data.</text>
</comment>
<evidence type="ECO:0000256" key="5">
    <source>
        <dbReference type="ARBA" id="ARBA00022833"/>
    </source>
</evidence>
<dbReference type="Gene3D" id="3.30.40.10">
    <property type="entry name" value="Zinc/RING finger domain, C3HC4 (zinc finger)"/>
    <property type="match status" value="2"/>
</dbReference>
<dbReference type="SUPFAM" id="SSF57903">
    <property type="entry name" value="FYVE/PHD zinc finger"/>
    <property type="match status" value="3"/>
</dbReference>
<evidence type="ECO:0000256" key="1">
    <source>
        <dbReference type="ARBA" id="ARBA00004123"/>
    </source>
</evidence>
<feature type="domain" description="PHD-type" evidence="11">
    <location>
        <begin position="786"/>
        <end position="851"/>
    </location>
</feature>
<feature type="domain" description="PHD-type" evidence="11">
    <location>
        <begin position="691"/>
        <end position="741"/>
    </location>
</feature>
<dbReference type="PROSITE" id="PS50016">
    <property type="entry name" value="ZF_PHD_2"/>
    <property type="match status" value="3"/>
</dbReference>
<dbReference type="InterPro" id="IPR013083">
    <property type="entry name" value="Znf_RING/FYVE/PHD"/>
</dbReference>
<comment type="subcellular location">
    <subcellularLocation>
        <location evidence="1">Nucleus</location>
    </subcellularLocation>
</comment>
<dbReference type="EMBL" id="JAEPRC010001035">
    <property type="protein sequence ID" value="KAG2190183.1"/>
    <property type="molecule type" value="Genomic_DNA"/>
</dbReference>
<protein>
    <submittedName>
        <fullName evidence="13">Uncharacterized protein</fullName>
    </submittedName>
</protein>
<feature type="domain" description="PHD-type" evidence="11">
    <location>
        <begin position="626"/>
        <end position="694"/>
    </location>
</feature>
<dbReference type="PROSITE" id="PS50089">
    <property type="entry name" value="ZF_RING_2"/>
    <property type="match status" value="1"/>
</dbReference>
<evidence type="ECO:0000256" key="3">
    <source>
        <dbReference type="ARBA" id="ARBA00022737"/>
    </source>
</evidence>
<evidence type="ECO:0000313" key="13">
    <source>
        <dbReference type="EMBL" id="KAG2190183.1"/>
    </source>
</evidence>
<keyword evidence="14" id="KW-1185">Reference proteome</keyword>
<evidence type="ECO:0000256" key="4">
    <source>
        <dbReference type="ARBA" id="ARBA00022771"/>
    </source>
</evidence>
<dbReference type="SMART" id="SM00184">
    <property type="entry name" value="RING"/>
    <property type="match status" value="3"/>
</dbReference>
<keyword evidence="7" id="KW-0804">Transcription</keyword>
<sequence length="913" mass="102876">MPPKETSKRRRGRPPVAATPPLPPTTSTRKSSSRIAQNTRKSTSAPESESTRSSSRKRGRPSSYYPSVHEENDAKRKRETSRTVSVDPKSSPEIEADEVEKSEKEKAGKKEEEKEATVEKTIDENIDADSDIDEIGEQKVDRQGNLLGGREYKVPTFTLPSHGEQLLMLAMEPTKVLGYRDSYLFFHKHPSLKRVRINDEEKYMLKEMGILVQWFKHRDVAVVTARSVFKCFGSKMVKRGRRIRDDYYENEHPEERLSKQIAQERSLRKQSSNDAAFAIASANADEEEEEHDNSRKSLIAKTARSEGYSSKAPLTNQTWMHHAALAARGFNAQLHERRAAKPTFYDIHSNINQVPASYQSKSCKFEFTNDNPSTTPLIEFKPSTEPTSTSTKISAPLYRGIGKDLLDYNVDAIVEAFPTVEEKEQLRKFLINDQQVKIPNENDDASYPLAIMEGQFQANFPIHQARFNYPTPKVPDPTDMVDTAQSLAAQQFYLGLVYQSVNQYADPSRQSPMGRSPQSYSPVPPSQPQIQQQQHIQNTSLPTQPQPPQPLPQLMQQQQPQQQKQQPRMPINVLTPEPPICRTILPGNQICRNPVNKQGEKCPAHQPTKQMSDFAKGPPPQIIYSDNKCADCHQLKAAESLFSSPEEHVTDDFTVVKCSKCTRKYHPVCANLTTPLQVAAVESYPWSCPECKICCVCKSAGDESTLMICDGCDRGWHTGCCNPKVENVPEGSWLCPLCANCHSCDEHGMEEESQYTHATAPKSDRYKYPVYLATYCPKCNGNFEDDRFCTVCLKTYSEEEENDDEDNEMVACDTCDHWVHTRCDEQLTPEKYQILCDDEEAKYKCPMCEDRFKRLIDTSTADLALKGLSAPSGFAVGLLGGKIKTRGIVKFKDIKIGVPEINGTGIAEMPSNK</sequence>
<dbReference type="GO" id="GO:0005634">
    <property type="term" value="C:nucleus"/>
    <property type="evidence" value="ECO:0007669"/>
    <property type="project" value="UniProtKB-SubCell"/>
</dbReference>
<dbReference type="SMART" id="SM00249">
    <property type="entry name" value="PHD"/>
    <property type="match status" value="3"/>
</dbReference>
<evidence type="ECO:0000259" key="11">
    <source>
        <dbReference type="PROSITE" id="PS50016"/>
    </source>
</evidence>
<organism evidence="13 14">
    <name type="scientific">Mucor plumbeus</name>
    <dbReference type="NCBI Taxonomy" id="97098"/>
    <lineage>
        <taxon>Eukaryota</taxon>
        <taxon>Fungi</taxon>
        <taxon>Fungi incertae sedis</taxon>
        <taxon>Mucoromycota</taxon>
        <taxon>Mucoromycotina</taxon>
        <taxon>Mucoromycetes</taxon>
        <taxon>Mucorales</taxon>
        <taxon>Mucorineae</taxon>
        <taxon>Mucoraceae</taxon>
        <taxon>Mucor</taxon>
    </lineage>
</organism>
<proteinExistence type="predicted"/>
<evidence type="ECO:0000256" key="6">
    <source>
        <dbReference type="ARBA" id="ARBA00023015"/>
    </source>
</evidence>
<gene>
    <name evidence="13" type="ORF">INT46_011964</name>
</gene>
<name>A0A8H7QEG8_9FUNG</name>
<dbReference type="InterPro" id="IPR001841">
    <property type="entry name" value="Znf_RING"/>
</dbReference>
<feature type="compositionally biased region" description="Basic and acidic residues" evidence="10">
    <location>
        <begin position="99"/>
        <end position="118"/>
    </location>
</feature>
<evidence type="ECO:0000256" key="8">
    <source>
        <dbReference type="ARBA" id="ARBA00023242"/>
    </source>
</evidence>
<evidence type="ECO:0000256" key="7">
    <source>
        <dbReference type="ARBA" id="ARBA00023163"/>
    </source>
</evidence>
<feature type="domain" description="RING-type" evidence="12">
    <location>
        <begin position="789"/>
        <end position="849"/>
    </location>
</feature>
<keyword evidence="5" id="KW-0862">Zinc</keyword>
<evidence type="ECO:0000256" key="10">
    <source>
        <dbReference type="SAM" id="MobiDB-lite"/>
    </source>
</evidence>
<keyword evidence="6" id="KW-0805">Transcription regulation</keyword>